<comment type="similarity">
    <text evidence="2 6">Belongs to the flagella basal body rod proteins family.</text>
</comment>
<dbReference type="HOGENOM" id="CLU_125463_2_1_5"/>
<dbReference type="eggNOG" id="COG1815">
    <property type="taxonomic scope" value="Bacteria"/>
</dbReference>
<evidence type="ECO:0000313" key="7">
    <source>
        <dbReference type="EMBL" id="ACT58254.1"/>
    </source>
</evidence>
<proteinExistence type="inferred from homology"/>
<dbReference type="Proteomes" id="UP000002745">
    <property type="component" value="Chromosome"/>
</dbReference>
<sequence>MTGPMNMPIFGMMKARMDMLGERQKVLSQNVSNVSTPGYTPKDVDISSFNAALAKGKVGNNAGAGGPANAGAMAVTHPGHIAASASRGSLVAGAYIEKAPDSETTLDGNGVVVEDQMMKIAETRMEFETMIGLYNKSLSMMRLAAKAPR</sequence>
<keyword evidence="8" id="KW-1185">Reference proteome</keyword>
<dbReference type="STRING" id="582402.Hbal_0552"/>
<keyword evidence="7" id="KW-0966">Cell projection</keyword>
<protein>
    <recommendedName>
        <fullName evidence="3 6">Flagellar basal body rod protein FlgB</fullName>
    </recommendedName>
</protein>
<dbReference type="PIRSF" id="PIRSF002889">
    <property type="entry name" value="Rod_FlgB"/>
    <property type="match status" value="1"/>
</dbReference>
<dbReference type="KEGG" id="hba:Hbal_0552"/>
<name>C6XNK1_HIRBI</name>
<accession>C6XNK1</accession>
<dbReference type="EMBL" id="CP001678">
    <property type="protein sequence ID" value="ACT58254.1"/>
    <property type="molecule type" value="Genomic_DNA"/>
</dbReference>
<comment type="function">
    <text evidence="5 6">Structural component of flagellum, the bacterial motility apparatus. Part of the rod structure of flagellar basal body.</text>
</comment>
<evidence type="ECO:0000256" key="1">
    <source>
        <dbReference type="ARBA" id="ARBA00004117"/>
    </source>
</evidence>
<reference evidence="8" key="1">
    <citation type="journal article" date="2011" name="J. Bacteriol.">
        <title>Genome sequences of eight morphologically diverse alphaproteobacteria.</title>
        <authorList>
            <consortium name="US DOE Joint Genome Institute"/>
            <person name="Brown P.J."/>
            <person name="Kysela D.T."/>
            <person name="Buechlein A."/>
            <person name="Hemmerich C."/>
            <person name="Brun Y.V."/>
        </authorList>
    </citation>
    <scope>NUCLEOTIDE SEQUENCE [LARGE SCALE GENOMIC DNA]</scope>
    <source>
        <strain evidence="8">ATCC 49814 / DSM 5838 / IFAM 1418</strain>
    </source>
</reference>
<gene>
    <name evidence="7" type="ordered locus">Hbal_0552</name>
</gene>
<keyword evidence="7" id="KW-0969">Cilium</keyword>
<comment type="subcellular location">
    <subcellularLocation>
        <location evidence="1 6">Bacterial flagellum basal body</location>
    </subcellularLocation>
</comment>
<evidence type="ECO:0000256" key="6">
    <source>
        <dbReference type="PIRNR" id="PIRNR002889"/>
    </source>
</evidence>
<dbReference type="GO" id="GO:0071973">
    <property type="term" value="P:bacterial-type flagellum-dependent cell motility"/>
    <property type="evidence" value="ECO:0007669"/>
    <property type="project" value="InterPro"/>
</dbReference>
<evidence type="ECO:0000256" key="2">
    <source>
        <dbReference type="ARBA" id="ARBA00009677"/>
    </source>
</evidence>
<keyword evidence="7" id="KW-0282">Flagellum</keyword>
<keyword evidence="4 6" id="KW-0975">Bacterial flagellum</keyword>
<dbReference type="RefSeq" id="WP_015826404.1">
    <property type="nucleotide sequence ID" value="NC_012982.1"/>
</dbReference>
<evidence type="ECO:0000256" key="3">
    <source>
        <dbReference type="ARBA" id="ARBA00014376"/>
    </source>
</evidence>
<evidence type="ECO:0000256" key="5">
    <source>
        <dbReference type="ARBA" id="ARBA00024934"/>
    </source>
</evidence>
<dbReference type="GO" id="GO:0030694">
    <property type="term" value="C:bacterial-type flagellum basal body, rod"/>
    <property type="evidence" value="ECO:0007669"/>
    <property type="project" value="InterPro"/>
</dbReference>
<evidence type="ECO:0000313" key="8">
    <source>
        <dbReference type="Proteomes" id="UP000002745"/>
    </source>
</evidence>
<dbReference type="InterPro" id="IPR006300">
    <property type="entry name" value="FlgB"/>
</dbReference>
<organism evidence="7 8">
    <name type="scientific">Hirschia baltica (strain ATCC 49814 / DSM 5838 / IFAM 1418)</name>
    <dbReference type="NCBI Taxonomy" id="582402"/>
    <lineage>
        <taxon>Bacteria</taxon>
        <taxon>Pseudomonadati</taxon>
        <taxon>Pseudomonadota</taxon>
        <taxon>Alphaproteobacteria</taxon>
        <taxon>Hyphomonadales</taxon>
        <taxon>Hyphomonadaceae</taxon>
        <taxon>Hirschia</taxon>
    </lineage>
</organism>
<comment type="subunit">
    <text evidence="6">The basal body constitutes a major portion of the flagellar organelle and consists of a number of rings mounted on a central rod.</text>
</comment>
<evidence type="ECO:0000256" key="4">
    <source>
        <dbReference type="ARBA" id="ARBA00023143"/>
    </source>
</evidence>
<dbReference type="AlphaFoldDB" id="C6XNK1"/>